<proteinExistence type="predicted"/>
<name>A0A6N9NNH4_9FLAO</name>
<feature type="domain" description="Glycosyl transferase family 1" evidence="1">
    <location>
        <begin position="201"/>
        <end position="316"/>
    </location>
</feature>
<dbReference type="Gene3D" id="3.40.50.2000">
    <property type="entry name" value="Glycogen Phosphorylase B"/>
    <property type="match status" value="2"/>
</dbReference>
<evidence type="ECO:0000259" key="1">
    <source>
        <dbReference type="Pfam" id="PF00534"/>
    </source>
</evidence>
<organism evidence="2 3">
    <name type="scientific">Acidiluteibacter ferrifornacis</name>
    <dbReference type="NCBI Taxonomy" id="2692424"/>
    <lineage>
        <taxon>Bacteria</taxon>
        <taxon>Pseudomonadati</taxon>
        <taxon>Bacteroidota</taxon>
        <taxon>Flavobacteriia</taxon>
        <taxon>Flavobacteriales</taxon>
        <taxon>Cryomorphaceae</taxon>
        <taxon>Acidiluteibacter</taxon>
    </lineage>
</organism>
<dbReference type="PANTHER" id="PTHR45947:SF3">
    <property type="entry name" value="SULFOQUINOVOSYL TRANSFERASE SQD2"/>
    <property type="match status" value="1"/>
</dbReference>
<dbReference type="Pfam" id="PF00534">
    <property type="entry name" value="Glycos_transf_1"/>
    <property type="match status" value="1"/>
</dbReference>
<gene>
    <name evidence="2" type="ORF">GQN54_11075</name>
</gene>
<comment type="caution">
    <text evidence="2">The sequence shown here is derived from an EMBL/GenBank/DDBJ whole genome shotgun (WGS) entry which is preliminary data.</text>
</comment>
<keyword evidence="2" id="KW-0808">Transferase</keyword>
<evidence type="ECO:0000313" key="3">
    <source>
        <dbReference type="Proteomes" id="UP000470771"/>
    </source>
</evidence>
<dbReference type="InterPro" id="IPR001296">
    <property type="entry name" value="Glyco_trans_1"/>
</dbReference>
<protein>
    <submittedName>
        <fullName evidence="2">Glycosyltransferase</fullName>
    </submittedName>
</protein>
<dbReference type="InterPro" id="IPR050194">
    <property type="entry name" value="Glycosyltransferase_grp1"/>
</dbReference>
<evidence type="ECO:0000313" key="2">
    <source>
        <dbReference type="EMBL" id="NBG66657.1"/>
    </source>
</evidence>
<dbReference type="RefSeq" id="WP_160633610.1">
    <property type="nucleotide sequence ID" value="NZ_WWNE01000008.1"/>
</dbReference>
<keyword evidence="3" id="KW-1185">Reference proteome</keyword>
<accession>A0A6N9NNH4</accession>
<dbReference type="EMBL" id="WWNE01000008">
    <property type="protein sequence ID" value="NBG66657.1"/>
    <property type="molecule type" value="Genomic_DNA"/>
</dbReference>
<dbReference type="PANTHER" id="PTHR45947">
    <property type="entry name" value="SULFOQUINOVOSYL TRANSFERASE SQD2"/>
    <property type="match status" value="1"/>
</dbReference>
<dbReference type="GO" id="GO:0016757">
    <property type="term" value="F:glycosyltransferase activity"/>
    <property type="evidence" value="ECO:0007669"/>
    <property type="project" value="InterPro"/>
</dbReference>
<dbReference type="AlphaFoldDB" id="A0A6N9NNH4"/>
<reference evidence="2 3" key="1">
    <citation type="submission" date="2019-12" db="EMBL/GenBank/DDBJ databases">
        <authorList>
            <person name="Zhao J."/>
        </authorList>
    </citation>
    <scope>NUCLEOTIDE SEQUENCE [LARGE SCALE GENOMIC DNA]</scope>
    <source>
        <strain evidence="2 3">S-15</strain>
    </source>
</reference>
<dbReference type="Proteomes" id="UP000470771">
    <property type="component" value="Unassembled WGS sequence"/>
</dbReference>
<dbReference type="SUPFAM" id="SSF53756">
    <property type="entry name" value="UDP-Glycosyltransferase/glycogen phosphorylase"/>
    <property type="match status" value="1"/>
</dbReference>
<sequence length="377" mass="43348">MIKRKLLIFIDWYYPAFKAGGPIKSVFNIAQTLKEDLEISIITSAYDLGEVNSLEGVPTDTWMTNDEIKVIYLKREQQSRSRLKELILEVSPDIIYFNSLFSTAFTLKPIIIAKRLGINRIIVAPRGMLGKAALEIKPLKKRVFLSIARAMGIFANVQWHASTEQERKEIEMVFGQGATISIAKNIAGRALRRELPSRFKVPGELKLVFFSRINEKKNLLFALEVLREWEEGAIYLDIYGPIEDRNYWEKCLQLMKNSSVHFDYKGLIHPTQLDAILHHYHYLFFPTKHENYGHVIAESLCASLPVIISQNTPWRNLAAQNLGSDLPLLVEDFKVYISKVVEEGELEYKVKVEAAYAYSLQNIVHVDVIDENRKLFL</sequence>